<accession>A0A5A7SH59</accession>
<dbReference type="EMBL" id="VLNY01000001">
    <property type="protein sequence ID" value="KAA0024729.1"/>
    <property type="molecule type" value="Genomic_DNA"/>
</dbReference>
<dbReference type="RefSeq" id="WP_149428504.1">
    <property type="nucleotide sequence ID" value="NZ_VLNY01000001.1"/>
</dbReference>
<dbReference type="Proteomes" id="UP000322244">
    <property type="component" value="Unassembled WGS sequence"/>
</dbReference>
<protein>
    <submittedName>
        <fullName evidence="1">Asp23/Gls24 family envelope stress response protein</fullName>
    </submittedName>
</protein>
<sequence>MTDDDKADAIAAAVTAVPGVAQLHAGMFGEVATYLPGRKVSGIRFADNGTEVHVSLEFGAPVRETASVVRNAVAPIVSGPIHVTIEDVVTP</sequence>
<dbReference type="AlphaFoldDB" id="A0A5A7SH59"/>
<reference evidence="1 2" key="1">
    <citation type="submission" date="2019-07" db="EMBL/GenBank/DDBJ databases">
        <title>Rhodococcus cavernicolus sp. nov., isolated from a cave.</title>
        <authorList>
            <person name="Lee S.D."/>
        </authorList>
    </citation>
    <scope>NUCLEOTIDE SEQUENCE [LARGE SCALE GENOMIC DNA]</scope>
    <source>
        <strain evidence="1 2">C1-24</strain>
    </source>
</reference>
<evidence type="ECO:0000313" key="2">
    <source>
        <dbReference type="Proteomes" id="UP000322244"/>
    </source>
</evidence>
<name>A0A5A7SH59_9NOCA</name>
<organism evidence="1 2">
    <name type="scientific">Antrihabitans cavernicola</name>
    <dbReference type="NCBI Taxonomy" id="2495913"/>
    <lineage>
        <taxon>Bacteria</taxon>
        <taxon>Bacillati</taxon>
        <taxon>Actinomycetota</taxon>
        <taxon>Actinomycetes</taxon>
        <taxon>Mycobacteriales</taxon>
        <taxon>Nocardiaceae</taxon>
        <taxon>Antrihabitans</taxon>
    </lineage>
</organism>
<gene>
    <name evidence="1" type="ORF">FOY51_01980</name>
</gene>
<dbReference type="OrthoDB" id="5195799at2"/>
<keyword evidence="2" id="KW-1185">Reference proteome</keyword>
<proteinExistence type="predicted"/>
<comment type="caution">
    <text evidence="1">The sequence shown here is derived from an EMBL/GenBank/DDBJ whole genome shotgun (WGS) entry which is preliminary data.</text>
</comment>
<evidence type="ECO:0000313" key="1">
    <source>
        <dbReference type="EMBL" id="KAA0024729.1"/>
    </source>
</evidence>